<reference evidence="17 18" key="1">
    <citation type="journal article" date="2019" name="Nat. Ecol. Evol.">
        <title>Megaphylogeny resolves global patterns of mushroom evolution.</title>
        <authorList>
            <person name="Varga T."/>
            <person name="Krizsan K."/>
            <person name="Foldi C."/>
            <person name="Dima B."/>
            <person name="Sanchez-Garcia M."/>
            <person name="Sanchez-Ramirez S."/>
            <person name="Szollosi G.J."/>
            <person name="Szarkandi J.G."/>
            <person name="Papp V."/>
            <person name="Albert L."/>
            <person name="Andreopoulos W."/>
            <person name="Angelini C."/>
            <person name="Antonin V."/>
            <person name="Barry K.W."/>
            <person name="Bougher N.L."/>
            <person name="Buchanan P."/>
            <person name="Buyck B."/>
            <person name="Bense V."/>
            <person name="Catcheside P."/>
            <person name="Chovatia M."/>
            <person name="Cooper J."/>
            <person name="Damon W."/>
            <person name="Desjardin D."/>
            <person name="Finy P."/>
            <person name="Geml J."/>
            <person name="Haridas S."/>
            <person name="Hughes K."/>
            <person name="Justo A."/>
            <person name="Karasinski D."/>
            <person name="Kautmanova I."/>
            <person name="Kiss B."/>
            <person name="Kocsube S."/>
            <person name="Kotiranta H."/>
            <person name="LaButti K.M."/>
            <person name="Lechner B.E."/>
            <person name="Liimatainen K."/>
            <person name="Lipzen A."/>
            <person name="Lukacs Z."/>
            <person name="Mihaltcheva S."/>
            <person name="Morgado L.N."/>
            <person name="Niskanen T."/>
            <person name="Noordeloos M.E."/>
            <person name="Ohm R.A."/>
            <person name="Ortiz-Santana B."/>
            <person name="Ovrebo C."/>
            <person name="Racz N."/>
            <person name="Riley R."/>
            <person name="Savchenko A."/>
            <person name="Shiryaev A."/>
            <person name="Soop K."/>
            <person name="Spirin V."/>
            <person name="Szebenyi C."/>
            <person name="Tomsovsky M."/>
            <person name="Tulloss R.E."/>
            <person name="Uehling J."/>
            <person name="Grigoriev I.V."/>
            <person name="Vagvolgyi C."/>
            <person name="Papp T."/>
            <person name="Martin F.M."/>
            <person name="Miettinen O."/>
            <person name="Hibbett D.S."/>
            <person name="Nagy L.G."/>
        </authorList>
    </citation>
    <scope>NUCLEOTIDE SEQUENCE [LARGE SCALE GENOMIC DNA]</scope>
    <source>
        <strain evidence="17 18">OMC1185</strain>
    </source>
</reference>
<feature type="region of interest" description="Disordered" evidence="13">
    <location>
        <begin position="460"/>
        <end position="500"/>
    </location>
</feature>
<sequence length="1160" mass="130563">MPATRRRGASSAPKILEAGQKLKREALHGSRSNLWSWVGTEATDASRITDEHLAFCCGLSKRNGWPVCRNKYAKAASSDSSEETKPAKPIDVDEDVIVISDDEQRQECSRKACKLNPNCLNYLGQEAWEDEEKAREAFLKAAYLGHDPRDDIRKPGSPVGLKNLGATCYANAFLQVWFQDLAFRSGVYKCLPSPDEGHNYQDSPVFQLQVTFAAMQKGLHKVFNPTKLVESLQLRATEQQDAQEFSKLFMSYLDSEFKKQSVTSLKTLVPDQFQGNQIYGTECQNCHNKSERNSEFLELEISLERNCKLEERIRALLQPELLSGDNQYLCSHCDSLQDATRYTRLDSLPPVLHISLLRFVYDLASMERKKCSHAVSFPMTLDMDQFLDADHRPGASSDNGRRNVYHLRGVLLHKGPSAWHGHYEAQVYDVSSKQWYQFDDESVTKPKSMAHLFNDEVEVVGEGKSETKSSKVHTGRQSTKRKKEMQSSEDRKNAISSQTTLKDITSKEAYMLIYVRETSTSDKAENAEDSASASVDPPAPPGPAMEVINSMNAQLVKSTGVFDSDKKAKIEEFEEIRRRMRDVYSDWTVSSYDEPSVIVSADVLRNWLSTGLTKADTSAQMAKEEQSGRGEPSGSTSEVVPVSSMAEAPANSDSTCEHGLLDPSKVASMKRVKKSAYERMKQESGLISFSELSSRDVCRICVTEQFKEQLYQREHPKEVARFNKLCIGDCDSRGYWISKAWLKDWKLSKPKMHQPSSQDPAPDSHPFGFDVCCEHGCLYPDKTLRRTIPELAYKLLKAHFPAWQTLSVDEEPCAACEVKNQNSKEEQSELMSKAELEKTRLHNLYQNALEHDGKIPSGYVSAVVPADFVLAWREWVRQPNLAPRPDKLDNSSFLCHHGMLLLDLGRTCDVDGVIALLPIDEWRILEDLYSAVPLISVESRFDEQGARRILTDRDVCEDCRIRRKLEYTITEVHIRIYGEPSAEENAEDAEYRGRAENIVTYGSGGTRRSKRIRRGTLKGNYFKISVSKETTIKDLRLKVQETSEVPVICQRLFYRGQELDDSSATIGSLGILSNDVIDVQQASEEAMNDESEHAANKKPRIDDGRAFDGTMLGRQCEPPPDATGQENVGSAVLEVGECSACTYRNVEGAQVCIMCETQLM</sequence>
<dbReference type="GO" id="GO:0004843">
    <property type="term" value="F:cysteine-type deubiquitinase activity"/>
    <property type="evidence" value="ECO:0007669"/>
    <property type="project" value="UniProtKB-EC"/>
</dbReference>
<evidence type="ECO:0000256" key="3">
    <source>
        <dbReference type="ARBA" id="ARBA00009085"/>
    </source>
</evidence>
<dbReference type="AlphaFoldDB" id="A0A5C3NCS9"/>
<dbReference type="GO" id="GO:0005829">
    <property type="term" value="C:cytosol"/>
    <property type="evidence" value="ECO:0007669"/>
    <property type="project" value="TreeGrafter"/>
</dbReference>
<dbReference type="InterPro" id="IPR028889">
    <property type="entry name" value="USP"/>
</dbReference>
<evidence type="ECO:0000256" key="6">
    <source>
        <dbReference type="ARBA" id="ARBA00022723"/>
    </source>
</evidence>
<keyword evidence="8" id="KW-0833">Ubl conjugation pathway</keyword>
<dbReference type="SUPFAM" id="SSF54236">
    <property type="entry name" value="Ubiquitin-like"/>
    <property type="match status" value="1"/>
</dbReference>
<dbReference type="InterPro" id="IPR050164">
    <property type="entry name" value="Peptidase_C19"/>
</dbReference>
<evidence type="ECO:0000256" key="8">
    <source>
        <dbReference type="ARBA" id="ARBA00022786"/>
    </source>
</evidence>
<dbReference type="InterPro" id="IPR038765">
    <property type="entry name" value="Papain-like_cys_pep_sf"/>
</dbReference>
<keyword evidence="18" id="KW-1185">Reference proteome</keyword>
<feature type="domain" description="DUSP" evidence="16">
    <location>
        <begin position="832"/>
        <end position="941"/>
    </location>
</feature>
<keyword evidence="10" id="KW-0788">Thiol protease</keyword>
<dbReference type="SMART" id="SM00547">
    <property type="entry name" value="ZnF_RBZ"/>
    <property type="match status" value="1"/>
</dbReference>
<proteinExistence type="inferred from homology"/>
<keyword evidence="5" id="KW-0645">Protease</keyword>
<keyword evidence="9" id="KW-0378">Hydrolase</keyword>
<dbReference type="InterPro" id="IPR000626">
    <property type="entry name" value="Ubiquitin-like_dom"/>
</dbReference>
<dbReference type="STRING" id="5364.A0A5C3NCS9"/>
<evidence type="ECO:0000313" key="18">
    <source>
        <dbReference type="Proteomes" id="UP000305948"/>
    </source>
</evidence>
<name>A0A5C3NCS9_9AGAM</name>
<evidence type="ECO:0000256" key="5">
    <source>
        <dbReference type="ARBA" id="ARBA00022670"/>
    </source>
</evidence>
<dbReference type="InterPro" id="IPR033841">
    <property type="entry name" value="Pep_USP48"/>
</dbReference>
<dbReference type="EC" id="3.4.19.12" evidence="4"/>
<evidence type="ECO:0000313" key="17">
    <source>
        <dbReference type="EMBL" id="TFK55130.1"/>
    </source>
</evidence>
<evidence type="ECO:0000256" key="9">
    <source>
        <dbReference type="ARBA" id="ARBA00022801"/>
    </source>
</evidence>
<dbReference type="CDD" id="cd02668">
    <property type="entry name" value="Peptidase_C19L"/>
    <property type="match status" value="1"/>
</dbReference>
<dbReference type="OrthoDB" id="289038at2759"/>
<accession>A0A5C3NCS9</accession>
<feature type="region of interest" description="Disordered" evidence="13">
    <location>
        <begin position="521"/>
        <end position="544"/>
    </location>
</feature>
<dbReference type="PROSITE" id="PS00973">
    <property type="entry name" value="USP_2"/>
    <property type="match status" value="1"/>
</dbReference>
<evidence type="ECO:0000256" key="7">
    <source>
        <dbReference type="ARBA" id="ARBA00022771"/>
    </source>
</evidence>
<dbReference type="GO" id="GO:0008270">
    <property type="term" value="F:zinc ion binding"/>
    <property type="evidence" value="ECO:0007669"/>
    <property type="project" value="UniProtKB-KW"/>
</dbReference>
<dbReference type="PANTHER" id="PTHR24006:SF722">
    <property type="entry name" value="UBIQUITIN CARBOXYL-TERMINAL HYDROLASE 48"/>
    <property type="match status" value="1"/>
</dbReference>
<comment type="catalytic activity">
    <reaction evidence="1">
        <text>Thiol-dependent hydrolysis of ester, thioester, amide, peptide and isopeptide bonds formed by the C-terminal Gly of ubiquitin (a 76-residue protein attached to proteins as an intracellular targeting signal).</text>
        <dbReference type="EC" id="3.4.19.12"/>
    </reaction>
</comment>
<dbReference type="Pfam" id="PF00240">
    <property type="entry name" value="ubiquitin"/>
    <property type="match status" value="1"/>
</dbReference>
<keyword evidence="7" id="KW-0863">Zinc-finger</keyword>
<dbReference type="PROSITE" id="PS50235">
    <property type="entry name" value="USP_3"/>
    <property type="match status" value="1"/>
</dbReference>
<dbReference type="Gene3D" id="3.10.20.90">
    <property type="entry name" value="Phosphatidylinositol 3-kinase Catalytic Subunit, Chain A, domain 1"/>
    <property type="match status" value="1"/>
</dbReference>
<evidence type="ECO:0000256" key="11">
    <source>
        <dbReference type="ARBA" id="ARBA00022833"/>
    </source>
</evidence>
<organism evidence="17 18">
    <name type="scientific">Heliocybe sulcata</name>
    <dbReference type="NCBI Taxonomy" id="5364"/>
    <lineage>
        <taxon>Eukaryota</taxon>
        <taxon>Fungi</taxon>
        <taxon>Dikarya</taxon>
        <taxon>Basidiomycota</taxon>
        <taxon>Agaricomycotina</taxon>
        <taxon>Agaricomycetes</taxon>
        <taxon>Gloeophyllales</taxon>
        <taxon>Gloeophyllaceae</taxon>
        <taxon>Heliocybe</taxon>
    </lineage>
</organism>
<dbReference type="SMART" id="SM00213">
    <property type="entry name" value="UBQ"/>
    <property type="match status" value="1"/>
</dbReference>
<evidence type="ECO:0000256" key="2">
    <source>
        <dbReference type="ARBA" id="ARBA00004123"/>
    </source>
</evidence>
<evidence type="ECO:0000259" key="15">
    <source>
        <dbReference type="PROSITE" id="PS50235"/>
    </source>
</evidence>
<comment type="similarity">
    <text evidence="3">Belongs to the peptidase C19 family.</text>
</comment>
<dbReference type="InterPro" id="IPR006615">
    <property type="entry name" value="Pept_C19_DUSP"/>
</dbReference>
<feature type="compositionally biased region" description="Basic and acidic residues" evidence="13">
    <location>
        <begin position="484"/>
        <end position="493"/>
    </location>
</feature>
<dbReference type="PROSITE" id="PS50053">
    <property type="entry name" value="UBIQUITIN_2"/>
    <property type="match status" value="1"/>
</dbReference>
<dbReference type="InterPro" id="IPR001876">
    <property type="entry name" value="Znf_RanBP2"/>
</dbReference>
<dbReference type="GO" id="GO:0005634">
    <property type="term" value="C:nucleus"/>
    <property type="evidence" value="ECO:0007669"/>
    <property type="project" value="UniProtKB-SubCell"/>
</dbReference>
<feature type="compositionally biased region" description="Basic residues" evidence="13">
    <location>
        <begin position="470"/>
        <end position="483"/>
    </location>
</feature>
<evidence type="ECO:0000256" key="10">
    <source>
        <dbReference type="ARBA" id="ARBA00022807"/>
    </source>
</evidence>
<dbReference type="InterPro" id="IPR001394">
    <property type="entry name" value="Peptidase_C19_UCH"/>
</dbReference>
<feature type="region of interest" description="Disordered" evidence="13">
    <location>
        <begin position="615"/>
        <end position="660"/>
    </location>
</feature>
<dbReference type="PANTHER" id="PTHR24006">
    <property type="entry name" value="UBIQUITIN CARBOXYL-TERMINAL HYDROLASE"/>
    <property type="match status" value="1"/>
</dbReference>
<dbReference type="GO" id="GO:0006508">
    <property type="term" value="P:proteolysis"/>
    <property type="evidence" value="ECO:0007669"/>
    <property type="project" value="UniProtKB-KW"/>
</dbReference>
<evidence type="ECO:0000256" key="4">
    <source>
        <dbReference type="ARBA" id="ARBA00012759"/>
    </source>
</evidence>
<dbReference type="GO" id="GO:0016579">
    <property type="term" value="P:protein deubiquitination"/>
    <property type="evidence" value="ECO:0007669"/>
    <property type="project" value="InterPro"/>
</dbReference>
<dbReference type="Pfam" id="PF00443">
    <property type="entry name" value="UCH"/>
    <property type="match status" value="1"/>
</dbReference>
<evidence type="ECO:0000259" key="14">
    <source>
        <dbReference type="PROSITE" id="PS50053"/>
    </source>
</evidence>
<dbReference type="Proteomes" id="UP000305948">
    <property type="component" value="Unassembled WGS sequence"/>
</dbReference>
<keyword evidence="6" id="KW-0479">Metal-binding</keyword>
<evidence type="ECO:0000256" key="12">
    <source>
        <dbReference type="ARBA" id="ARBA00023242"/>
    </source>
</evidence>
<keyword evidence="11" id="KW-0862">Zinc</keyword>
<dbReference type="InterPro" id="IPR029071">
    <property type="entry name" value="Ubiquitin-like_domsf"/>
</dbReference>
<evidence type="ECO:0000256" key="13">
    <source>
        <dbReference type="SAM" id="MobiDB-lite"/>
    </source>
</evidence>
<feature type="domain" description="USP" evidence="15">
    <location>
        <begin position="159"/>
        <end position="517"/>
    </location>
</feature>
<gene>
    <name evidence="17" type="ORF">OE88DRAFT_1653794</name>
</gene>
<evidence type="ECO:0000259" key="16">
    <source>
        <dbReference type="PROSITE" id="PS51283"/>
    </source>
</evidence>
<dbReference type="PROSITE" id="PS00972">
    <property type="entry name" value="USP_1"/>
    <property type="match status" value="1"/>
</dbReference>
<dbReference type="InterPro" id="IPR018200">
    <property type="entry name" value="USP_CS"/>
</dbReference>
<feature type="domain" description="Ubiquitin-like" evidence="14">
    <location>
        <begin position="1010"/>
        <end position="1079"/>
    </location>
</feature>
<protein>
    <recommendedName>
        <fullName evidence="4">ubiquitinyl hydrolase 1</fullName>
        <ecNumber evidence="4">3.4.19.12</ecNumber>
    </recommendedName>
</protein>
<dbReference type="Gene3D" id="3.90.70.10">
    <property type="entry name" value="Cysteine proteinases"/>
    <property type="match status" value="1"/>
</dbReference>
<dbReference type="EMBL" id="ML213505">
    <property type="protein sequence ID" value="TFK55130.1"/>
    <property type="molecule type" value="Genomic_DNA"/>
</dbReference>
<dbReference type="PROSITE" id="PS51283">
    <property type="entry name" value="DUSP"/>
    <property type="match status" value="1"/>
</dbReference>
<dbReference type="SUPFAM" id="SSF54001">
    <property type="entry name" value="Cysteine proteinases"/>
    <property type="match status" value="1"/>
</dbReference>
<keyword evidence="12" id="KW-0539">Nucleus</keyword>
<comment type="subcellular location">
    <subcellularLocation>
        <location evidence="2">Nucleus</location>
    </subcellularLocation>
</comment>
<evidence type="ECO:0000256" key="1">
    <source>
        <dbReference type="ARBA" id="ARBA00000707"/>
    </source>
</evidence>